<evidence type="ECO:0000313" key="8">
    <source>
        <dbReference type="Proteomes" id="UP000643810"/>
    </source>
</evidence>
<dbReference type="RefSeq" id="WP_186854742.1">
    <property type="nucleotide sequence ID" value="NZ_JACOPG010000005.1"/>
</dbReference>
<comment type="similarity">
    <text evidence="2">Belongs to the methyl-accepting chemotaxis (MCP) protein family.</text>
</comment>
<dbReference type="PANTHER" id="PTHR32089">
    <property type="entry name" value="METHYL-ACCEPTING CHEMOTAXIS PROTEIN MCPB"/>
    <property type="match status" value="1"/>
</dbReference>
<feature type="domain" description="Methyl-accepting transducer" evidence="5">
    <location>
        <begin position="308"/>
        <end position="570"/>
    </location>
</feature>
<evidence type="ECO:0000259" key="5">
    <source>
        <dbReference type="PROSITE" id="PS50111"/>
    </source>
</evidence>
<proteinExistence type="inferred from homology"/>
<dbReference type="Pfam" id="PF00015">
    <property type="entry name" value="MCPsignal"/>
    <property type="match status" value="1"/>
</dbReference>
<dbReference type="CDD" id="cd06225">
    <property type="entry name" value="HAMP"/>
    <property type="match status" value="1"/>
</dbReference>
<keyword evidence="4" id="KW-0472">Membrane</keyword>
<sequence length="589" mass="63991">MEKRSKDTKNTTKNNKKKMSGMMAKIVTPVAAMALVTLVTVSGLRMAVQNLYNQGMMISEQIVSCVDAAGALDTDYTKMQSYTSNVIHEPSEQTIGGYSDALDQAYGRMVKNIEVFKKYANASKEKETVLDLHEKLKGMYDYQQAQMQNAVYGTEIPEEVLAAESGYNTGILSDISELEKMIQADEKEAKAALKQAKILSNIVIAGSIAFTVLIFIIVVLISVRLIVTPVKKSSKELGDMVDEVNNAAADLTKRISVNQKDEIGSLVEGVNTFIEALQNVIAKIRDSSVHLNSTFAAVTDSVTSVNGNATDISAVMEELSATMEEVSATLANVNERVEKAGTGMDRISEQSEHILTYATEMQDRATQLEDTAVSNKDTTSAMIQEILGTLQQAIENSRSVEEVNALTDEILNISSQTNLLALNASIEAARAGEAGKGFAVVADEIRVLADSSRETAGNIQQINAKVVAAVGDLAKNSENIVTYINENILKDYDGFVESGHKYRADADYINEVMTSFTESVDHLRQTMDEVVENVNDVSTAVEQGAEGVTNAAENTSQLVGEMDTIMKEIDESNNIISELSTQTNRFINV</sequence>
<dbReference type="Gene3D" id="1.10.287.950">
    <property type="entry name" value="Methyl-accepting chemotaxis protein"/>
    <property type="match status" value="1"/>
</dbReference>
<keyword evidence="8" id="KW-1185">Reference proteome</keyword>
<evidence type="ECO:0000256" key="2">
    <source>
        <dbReference type="ARBA" id="ARBA00029447"/>
    </source>
</evidence>
<dbReference type="InterPro" id="IPR003660">
    <property type="entry name" value="HAMP_dom"/>
</dbReference>
<organism evidence="7 8">
    <name type="scientific">Roseburia lenta</name>
    <dbReference type="NCBI Taxonomy" id="2763061"/>
    <lineage>
        <taxon>Bacteria</taxon>
        <taxon>Bacillati</taxon>
        <taxon>Bacillota</taxon>
        <taxon>Clostridia</taxon>
        <taxon>Lachnospirales</taxon>
        <taxon>Lachnospiraceae</taxon>
        <taxon>Roseburia</taxon>
    </lineage>
</organism>
<dbReference type="PANTHER" id="PTHR32089:SF112">
    <property type="entry name" value="LYSOZYME-LIKE PROTEIN-RELATED"/>
    <property type="match status" value="1"/>
</dbReference>
<evidence type="ECO:0000259" key="6">
    <source>
        <dbReference type="PROSITE" id="PS50885"/>
    </source>
</evidence>
<gene>
    <name evidence="7" type="ORF">H8R94_11840</name>
</gene>
<feature type="transmembrane region" description="Helical" evidence="4">
    <location>
        <begin position="202"/>
        <end position="227"/>
    </location>
</feature>
<evidence type="ECO:0000256" key="3">
    <source>
        <dbReference type="PROSITE-ProRule" id="PRU00284"/>
    </source>
</evidence>
<name>A0ABR7GIZ9_9FIRM</name>
<dbReference type="Proteomes" id="UP000643810">
    <property type="component" value="Unassembled WGS sequence"/>
</dbReference>
<dbReference type="InterPro" id="IPR004089">
    <property type="entry name" value="MCPsignal_dom"/>
</dbReference>
<dbReference type="SMART" id="SM00283">
    <property type="entry name" value="MA"/>
    <property type="match status" value="1"/>
</dbReference>
<dbReference type="Pfam" id="PF00672">
    <property type="entry name" value="HAMP"/>
    <property type="match status" value="1"/>
</dbReference>
<accession>A0ABR7GIZ9</accession>
<comment type="caution">
    <text evidence="7">The sequence shown here is derived from an EMBL/GenBank/DDBJ whole genome shotgun (WGS) entry which is preliminary data.</text>
</comment>
<feature type="domain" description="HAMP" evidence="6">
    <location>
        <begin position="224"/>
        <end position="282"/>
    </location>
</feature>
<keyword evidence="1 3" id="KW-0807">Transducer</keyword>
<dbReference type="SUPFAM" id="SSF58104">
    <property type="entry name" value="Methyl-accepting chemotaxis protein (MCP) signaling domain"/>
    <property type="match status" value="1"/>
</dbReference>
<evidence type="ECO:0000256" key="1">
    <source>
        <dbReference type="ARBA" id="ARBA00023224"/>
    </source>
</evidence>
<protein>
    <submittedName>
        <fullName evidence="7">Methyl-accepting chemotaxis protein</fullName>
    </submittedName>
</protein>
<dbReference type="SMART" id="SM00304">
    <property type="entry name" value="HAMP"/>
    <property type="match status" value="1"/>
</dbReference>
<evidence type="ECO:0000256" key="4">
    <source>
        <dbReference type="SAM" id="Phobius"/>
    </source>
</evidence>
<dbReference type="EMBL" id="JACOPG010000005">
    <property type="protein sequence ID" value="MBC5687281.1"/>
    <property type="molecule type" value="Genomic_DNA"/>
</dbReference>
<dbReference type="PROSITE" id="PS50885">
    <property type="entry name" value="HAMP"/>
    <property type="match status" value="1"/>
</dbReference>
<keyword evidence="4" id="KW-0812">Transmembrane</keyword>
<dbReference type="PROSITE" id="PS50111">
    <property type="entry name" value="CHEMOTAXIS_TRANSDUC_2"/>
    <property type="match status" value="1"/>
</dbReference>
<reference evidence="7 8" key="1">
    <citation type="submission" date="2020-08" db="EMBL/GenBank/DDBJ databases">
        <title>Genome public.</title>
        <authorList>
            <person name="Liu C."/>
            <person name="Sun Q."/>
        </authorList>
    </citation>
    <scope>NUCLEOTIDE SEQUENCE [LARGE SCALE GENOMIC DNA]</scope>
    <source>
        <strain evidence="7 8">NSJ-9</strain>
    </source>
</reference>
<keyword evidence="4" id="KW-1133">Transmembrane helix</keyword>
<evidence type="ECO:0000313" key="7">
    <source>
        <dbReference type="EMBL" id="MBC5687281.1"/>
    </source>
</evidence>